<evidence type="ECO:0000259" key="4">
    <source>
        <dbReference type="PROSITE" id="PS01124"/>
    </source>
</evidence>
<gene>
    <name evidence="5" type="ORF">KE626_10610</name>
</gene>
<dbReference type="SUPFAM" id="SSF51215">
    <property type="entry name" value="Regulatory protein AraC"/>
    <property type="match status" value="1"/>
</dbReference>
<accession>A0ABS5IY18</accession>
<evidence type="ECO:0000256" key="3">
    <source>
        <dbReference type="ARBA" id="ARBA00023163"/>
    </source>
</evidence>
<dbReference type="SUPFAM" id="SSF46689">
    <property type="entry name" value="Homeodomain-like"/>
    <property type="match status" value="2"/>
</dbReference>
<dbReference type="Gene3D" id="1.10.10.60">
    <property type="entry name" value="Homeodomain-like"/>
    <property type="match status" value="2"/>
</dbReference>
<dbReference type="SMART" id="SM00342">
    <property type="entry name" value="HTH_ARAC"/>
    <property type="match status" value="1"/>
</dbReference>
<dbReference type="InterPro" id="IPR003313">
    <property type="entry name" value="AraC-bd"/>
</dbReference>
<protein>
    <submittedName>
        <fullName evidence="5">Helix-turn-helix domain-containing protein</fullName>
    </submittedName>
</protein>
<evidence type="ECO:0000313" key="6">
    <source>
        <dbReference type="Proteomes" id="UP000676386"/>
    </source>
</evidence>
<evidence type="ECO:0000313" key="5">
    <source>
        <dbReference type="EMBL" id="MBS0027760.1"/>
    </source>
</evidence>
<dbReference type="Gene3D" id="2.60.120.10">
    <property type="entry name" value="Jelly Rolls"/>
    <property type="match status" value="1"/>
</dbReference>
<dbReference type="PANTHER" id="PTHR43280:SF27">
    <property type="entry name" value="TRANSCRIPTIONAL REGULATOR MTLR"/>
    <property type="match status" value="1"/>
</dbReference>
<keyword evidence="1" id="KW-0805">Transcription regulation</keyword>
<sequence length="292" mass="33232">MRARLVNTGLQYANGIRIKTVTQFFLDTTFHFHDACELVLIEQGHGKRVVGDHTGAFEHGDLVVMGPGLPHVWQHDGTYYQKKTDGVKAIVIYFAPAFLLGMLNDTQTISLINSLLLNAARGLEITGATKMTIRSLLTGIDTFPELKKMAAFLEVMELLATTSDYQHLASEGYRNAYTKKDNVRFNEVHQYMLANFHREITLEEISTVARMAPTAFCRYFKLHTKRSFIQFLNELRISRACRLLENSHCSTADIAYKCGFNNLTYFNKCFKQIQHVTPSEYRKQMTSGKIAV</sequence>
<keyword evidence="3" id="KW-0804">Transcription</keyword>
<organism evidence="5 6">
    <name type="scientific">Chitinophaga hostae</name>
    <dbReference type="NCBI Taxonomy" id="2831022"/>
    <lineage>
        <taxon>Bacteria</taxon>
        <taxon>Pseudomonadati</taxon>
        <taxon>Bacteroidota</taxon>
        <taxon>Chitinophagia</taxon>
        <taxon>Chitinophagales</taxon>
        <taxon>Chitinophagaceae</taxon>
        <taxon>Chitinophaga</taxon>
    </lineage>
</organism>
<evidence type="ECO:0000256" key="2">
    <source>
        <dbReference type="ARBA" id="ARBA00023125"/>
    </source>
</evidence>
<dbReference type="InterPro" id="IPR009057">
    <property type="entry name" value="Homeodomain-like_sf"/>
</dbReference>
<dbReference type="PROSITE" id="PS01124">
    <property type="entry name" value="HTH_ARAC_FAMILY_2"/>
    <property type="match status" value="1"/>
</dbReference>
<comment type="caution">
    <text evidence="5">The sequence shown here is derived from an EMBL/GenBank/DDBJ whole genome shotgun (WGS) entry which is preliminary data.</text>
</comment>
<dbReference type="PRINTS" id="PR00032">
    <property type="entry name" value="HTHARAC"/>
</dbReference>
<dbReference type="InterPro" id="IPR037923">
    <property type="entry name" value="HTH-like"/>
</dbReference>
<dbReference type="EMBL" id="JAGTXB010000004">
    <property type="protein sequence ID" value="MBS0027760.1"/>
    <property type="molecule type" value="Genomic_DNA"/>
</dbReference>
<dbReference type="InterPro" id="IPR014710">
    <property type="entry name" value="RmlC-like_jellyroll"/>
</dbReference>
<evidence type="ECO:0000256" key="1">
    <source>
        <dbReference type="ARBA" id="ARBA00023015"/>
    </source>
</evidence>
<name>A0ABS5IY18_9BACT</name>
<dbReference type="Proteomes" id="UP000676386">
    <property type="component" value="Unassembled WGS sequence"/>
</dbReference>
<feature type="domain" description="HTH araC/xylS-type" evidence="4">
    <location>
        <begin position="186"/>
        <end position="284"/>
    </location>
</feature>
<dbReference type="Pfam" id="PF12833">
    <property type="entry name" value="HTH_18"/>
    <property type="match status" value="1"/>
</dbReference>
<keyword evidence="6" id="KW-1185">Reference proteome</keyword>
<dbReference type="InterPro" id="IPR020449">
    <property type="entry name" value="Tscrpt_reg_AraC-type_HTH"/>
</dbReference>
<dbReference type="PANTHER" id="PTHR43280">
    <property type="entry name" value="ARAC-FAMILY TRANSCRIPTIONAL REGULATOR"/>
    <property type="match status" value="1"/>
</dbReference>
<dbReference type="RefSeq" id="WP_211972875.1">
    <property type="nucleotide sequence ID" value="NZ_CBFHAM010000001.1"/>
</dbReference>
<proteinExistence type="predicted"/>
<dbReference type="Pfam" id="PF02311">
    <property type="entry name" value="AraC_binding"/>
    <property type="match status" value="1"/>
</dbReference>
<reference evidence="5 6" key="1">
    <citation type="submission" date="2021-04" db="EMBL/GenBank/DDBJ databases">
        <title>Chitinophaga sp. nov., isolated from the rhizosphere soil.</title>
        <authorList>
            <person name="He S."/>
        </authorList>
    </citation>
    <scope>NUCLEOTIDE SEQUENCE [LARGE SCALE GENOMIC DNA]</scope>
    <source>
        <strain evidence="5 6">2R12</strain>
    </source>
</reference>
<dbReference type="InterPro" id="IPR018060">
    <property type="entry name" value="HTH_AraC"/>
</dbReference>
<keyword evidence="2" id="KW-0238">DNA-binding</keyword>